<feature type="region of interest" description="Disordered" evidence="1">
    <location>
        <begin position="463"/>
        <end position="500"/>
    </location>
</feature>
<evidence type="ECO:0000256" key="1">
    <source>
        <dbReference type="SAM" id="MobiDB-lite"/>
    </source>
</evidence>
<feature type="compositionally biased region" description="Low complexity" evidence="1">
    <location>
        <begin position="1"/>
        <end position="23"/>
    </location>
</feature>
<evidence type="ECO:0000313" key="3">
    <source>
        <dbReference type="Proteomes" id="UP000254573"/>
    </source>
</evidence>
<evidence type="ECO:0000313" key="2">
    <source>
        <dbReference type="EMBL" id="SUA80615.1"/>
    </source>
</evidence>
<feature type="region of interest" description="Disordered" evidence="1">
    <location>
        <begin position="68"/>
        <end position="88"/>
    </location>
</feature>
<dbReference type="KEGG" id="ppnm:LV28_25470"/>
<feature type="region of interest" description="Disordered" evidence="1">
    <location>
        <begin position="1"/>
        <end position="52"/>
    </location>
</feature>
<gene>
    <name evidence="2" type="ORF">NCTC13160_03838</name>
</gene>
<name>A0A378YTW3_9BURK</name>
<organism evidence="2 3">
    <name type="scientific">Pandoraea pnomenusa</name>
    <dbReference type="NCBI Taxonomy" id="93220"/>
    <lineage>
        <taxon>Bacteria</taxon>
        <taxon>Pseudomonadati</taxon>
        <taxon>Pseudomonadota</taxon>
        <taxon>Betaproteobacteria</taxon>
        <taxon>Burkholderiales</taxon>
        <taxon>Burkholderiaceae</taxon>
        <taxon>Pandoraea</taxon>
    </lineage>
</organism>
<reference evidence="2 3" key="1">
    <citation type="submission" date="2018-06" db="EMBL/GenBank/DDBJ databases">
        <authorList>
            <consortium name="Pathogen Informatics"/>
            <person name="Doyle S."/>
        </authorList>
    </citation>
    <scope>NUCLEOTIDE SEQUENCE [LARGE SCALE GENOMIC DNA]</scope>
    <source>
        <strain evidence="2 3">NCTC13160</strain>
    </source>
</reference>
<accession>A0A378YTW3</accession>
<dbReference type="EMBL" id="UGSG01000001">
    <property type="protein sequence ID" value="SUA80615.1"/>
    <property type="molecule type" value="Genomic_DNA"/>
</dbReference>
<protein>
    <submittedName>
        <fullName evidence="2">Uncharacterized protein</fullName>
    </submittedName>
</protein>
<proteinExistence type="predicted"/>
<sequence length="500" mass="52909">MATPSPNPSTAATPTTVPSISPPVEQAAPTVSLTGVQTGVPDIDPPALSATPLNTTASVTPLVATPIPTGQYHEAENPSEPRTSHRDDLETGVRDVARSHAVADVQVGDATALNEPPALEQQANSPSGWQLALTIAARGAFDGVYTATGKTFGELAAAGCYMLPENSEVLKWVKNVLCACPAIAGGGLGAIAGASVGKRMDERWRLDNHAFEIVGGSLGLVAGAGIGTLTPVSYALRGMSHTAQLAALVRSIVYPLVRDLLTASTSRALGTVRPPDDFARRAKMTLVATIFYFGFSVGSSAANAELGNVSTSSFERYMREVMSHVGVSAGVELLDTVVGTVIRAMWWVPFVDRLAHQRAQGDPVPFYYREPDVYRPHPDSGSTISRWLRNPFTVSTLFSGVARYFGVNLVQTVPLPEHFDNFLVNLGASAINGATEFRGMSAQWLENSFGELREARPVNARLEPAQPPLDTADLEANDIPLPAHNTEATGTDAPQQPAAH</sequence>
<dbReference type="AlphaFoldDB" id="A0A378YTW3"/>
<dbReference type="Proteomes" id="UP000254573">
    <property type="component" value="Unassembled WGS sequence"/>
</dbReference>